<dbReference type="EMBL" id="CABVMM010000007">
    <property type="protein sequence ID" value="VVV00790.1"/>
    <property type="molecule type" value="Genomic_DNA"/>
</dbReference>
<keyword evidence="2" id="KW-1185">Reference proteome</keyword>
<evidence type="ECO:0000313" key="2">
    <source>
        <dbReference type="Proteomes" id="UP000356253"/>
    </source>
</evidence>
<proteinExistence type="predicted"/>
<name>A0AC61Y9D2_9FLAO</name>
<dbReference type="Proteomes" id="UP000356253">
    <property type="component" value="Unassembled WGS sequence"/>
</dbReference>
<accession>A0AC61Y9D2</accession>
<sequence length="514" mass="56146">MAGGKQTPRQKMINLMYLVFIAMMALNMSKEVLTAFGLINESLTEANQNAEQRNTAFMAGLAAKANEQPKQYKPLQEKAQKIQKVSSDLNNYIAQLKEGALATEKDPKDYEAMDKANYFNERFYQSKVTKDGEDFVAQVDKYRNQMTALIGENYPDITKEVKSKFSTEKVEDNEGVKKEWIYYNFVGFPLIASITKLTQMQNDIKTIENEVLSKMLQGEQASQLSMSNYEAIVIPDKTAFFSGENFKGKVVLGRFDNSLSFDKVVINKKEIDNPGTGTVNLDFPAGNIGEQKIQGTLQFKEGDSIVDLPFTTSYAVIPKPNSAVISADKMNVVYRGVKNPMTISIPGVPSVTANAPGLSQSGGAGSYVMDVTNVKSREVTINVSGKLPTGETVSDSKKFRIKEIPRPVGVIGAKDGSGGIIRMNRNQVEISPVSATLPDFDFDLNLTVSGFKFQVIGQPVIQVSGTRLNGSAKSALAGAKRGATVQIFDIQAKIAGNGSYKLPKVAPLVIELTN</sequence>
<reference evidence="1" key="1">
    <citation type="submission" date="2019-09" db="EMBL/GenBank/DDBJ databases">
        <authorList>
            <person name="Rodrigo-Torres L."/>
            <person name="Arahal R. D."/>
            <person name="Lucena T."/>
        </authorList>
    </citation>
    <scope>NUCLEOTIDE SEQUENCE</scope>
    <source>
        <strain evidence="1">ISS653</strain>
    </source>
</reference>
<organism evidence="1 2">
    <name type="scientific">Mesonia oceanica</name>
    <dbReference type="NCBI Taxonomy" id="2687242"/>
    <lineage>
        <taxon>Bacteria</taxon>
        <taxon>Pseudomonadati</taxon>
        <taxon>Bacteroidota</taxon>
        <taxon>Flavobacteriia</taxon>
        <taxon>Flavobacteriales</taxon>
        <taxon>Flavobacteriaceae</taxon>
        <taxon>Mesonia</taxon>
    </lineage>
</organism>
<comment type="caution">
    <text evidence="1">The sequence shown here is derived from an EMBL/GenBank/DDBJ whole genome shotgun (WGS) entry which is preliminary data.</text>
</comment>
<evidence type="ECO:0000313" key="1">
    <source>
        <dbReference type="EMBL" id="VVV00790.1"/>
    </source>
</evidence>
<gene>
    <name evidence="1" type="ORF">FVB9532_02065</name>
</gene>
<protein>
    <submittedName>
        <fullName evidence="1">Uncharacterized protein</fullName>
    </submittedName>
</protein>